<sequence>MAASRLVIASPAVLALALVGWAWWGQPLADAEAPSVAQAASQASTLPAPTRPAWAPPEVRPAVRQAPTTAAPAADTGLASLLTAPEASLRATLQAALAARAQGGRLYARALARRCAALAGLPPPAAPPDANDPRHQRALARQAGLATGCSQFANAEWLSLVNIAADEPTADDPLLTLLEGGASDATLLDTVMARPDPLLLDELGPRLLLRRIGGEPVLYFDGRRFDDEASRATALAAVRLLPCHFGLACDERDPEVWLACLRGDGCQASRAEQEPSDAPALAARLAQALRARELHRFLPAPPS</sequence>
<keyword evidence="2" id="KW-1185">Reference proteome</keyword>
<evidence type="ECO:0000313" key="1">
    <source>
        <dbReference type="EMBL" id="MCE4539314.1"/>
    </source>
</evidence>
<evidence type="ECO:0000313" key="2">
    <source>
        <dbReference type="Proteomes" id="UP001201463"/>
    </source>
</evidence>
<comment type="caution">
    <text evidence="1">The sequence shown here is derived from an EMBL/GenBank/DDBJ whole genome shotgun (WGS) entry which is preliminary data.</text>
</comment>
<dbReference type="EMBL" id="JAJTWT010000008">
    <property type="protein sequence ID" value="MCE4539314.1"/>
    <property type="molecule type" value="Genomic_DNA"/>
</dbReference>
<accession>A0ABS8XEG9</accession>
<protein>
    <submittedName>
        <fullName evidence="1">Uncharacterized protein</fullName>
    </submittedName>
</protein>
<dbReference type="RefSeq" id="WP_233393832.1">
    <property type="nucleotide sequence ID" value="NZ_JAJTWT010000008.1"/>
</dbReference>
<name>A0ABS8XEG9_9BURK</name>
<gene>
    <name evidence="1" type="ORF">LXT12_18845</name>
</gene>
<dbReference type="Proteomes" id="UP001201463">
    <property type="component" value="Unassembled WGS sequence"/>
</dbReference>
<proteinExistence type="predicted"/>
<reference evidence="1 2" key="1">
    <citation type="submission" date="2021-12" db="EMBL/GenBank/DDBJ databases">
        <title>Genome seq of p7.</title>
        <authorList>
            <person name="Seo T."/>
        </authorList>
    </citation>
    <scope>NUCLEOTIDE SEQUENCE [LARGE SCALE GENOMIC DNA]</scope>
    <source>
        <strain evidence="1 2">P7</strain>
    </source>
</reference>
<organism evidence="1 2">
    <name type="scientific">Pelomonas caseinilytica</name>
    <dbReference type="NCBI Taxonomy" id="2906763"/>
    <lineage>
        <taxon>Bacteria</taxon>
        <taxon>Pseudomonadati</taxon>
        <taxon>Pseudomonadota</taxon>
        <taxon>Betaproteobacteria</taxon>
        <taxon>Burkholderiales</taxon>
        <taxon>Sphaerotilaceae</taxon>
        <taxon>Roseateles</taxon>
    </lineage>
</organism>